<evidence type="ECO:0000256" key="1">
    <source>
        <dbReference type="SAM" id="MobiDB-lite"/>
    </source>
</evidence>
<protein>
    <submittedName>
        <fullName evidence="2">DUF3467 domain-containing protein</fullName>
    </submittedName>
</protein>
<keyword evidence="3" id="KW-1185">Reference proteome</keyword>
<feature type="region of interest" description="Disordered" evidence="1">
    <location>
        <begin position="90"/>
        <end position="110"/>
    </location>
</feature>
<organism evidence="2 3">
    <name type="scientific">Xylanibacter rodentium</name>
    <dbReference type="NCBI Taxonomy" id="2736289"/>
    <lineage>
        <taxon>Bacteria</taxon>
        <taxon>Pseudomonadati</taxon>
        <taxon>Bacteroidota</taxon>
        <taxon>Bacteroidia</taxon>
        <taxon>Bacteroidales</taxon>
        <taxon>Prevotellaceae</taxon>
        <taxon>Xylanibacter</taxon>
    </lineage>
</organism>
<evidence type="ECO:0000313" key="2">
    <source>
        <dbReference type="EMBL" id="NPE14552.1"/>
    </source>
</evidence>
<dbReference type="GeneID" id="82157995"/>
<dbReference type="InterPro" id="IPR021857">
    <property type="entry name" value="DUF3467"/>
</dbReference>
<dbReference type="EMBL" id="JABKKE010000015">
    <property type="protein sequence ID" value="NPE14552.1"/>
    <property type="molecule type" value="Genomic_DNA"/>
</dbReference>
<name>A0ABX2AYS8_9BACT</name>
<sequence>MNENENKQQGQFQIELPQETAQGEYANFAIITHSSSDFVLDFARVLPGVPKAQVRSRVILAPEHAKRLLMALQENIVRYEKEFGQIKIQNQGQQGPRTIAPFNVGNKGEA</sequence>
<evidence type="ECO:0000313" key="3">
    <source>
        <dbReference type="Proteomes" id="UP001193734"/>
    </source>
</evidence>
<gene>
    <name evidence="2" type="ORF">HPS55_09495</name>
</gene>
<reference evidence="2 3" key="1">
    <citation type="submission" date="2020-05" db="EMBL/GenBank/DDBJ databases">
        <title>Distinct polysaccharide utilization as determinants for interspecies competition between intestinal Prevotella spp.</title>
        <authorList>
            <person name="Galvez E.J.C."/>
            <person name="Iljazovic A."/>
            <person name="Strowig T."/>
        </authorList>
    </citation>
    <scope>NUCLEOTIDE SEQUENCE [LARGE SCALE GENOMIC DNA]</scope>
    <source>
        <strain evidence="2 3">PROD</strain>
    </source>
</reference>
<comment type="caution">
    <text evidence="2">The sequence shown here is derived from an EMBL/GenBank/DDBJ whole genome shotgun (WGS) entry which is preliminary data.</text>
</comment>
<dbReference type="Pfam" id="PF11950">
    <property type="entry name" value="DUF3467"/>
    <property type="match status" value="1"/>
</dbReference>
<dbReference type="Proteomes" id="UP001193734">
    <property type="component" value="Unassembled WGS sequence"/>
</dbReference>
<accession>A0ABX2AYS8</accession>
<dbReference type="RefSeq" id="WP_172174172.1">
    <property type="nucleotide sequence ID" value="NZ_CASGKG010000021.1"/>
</dbReference>
<proteinExistence type="predicted"/>